<comment type="caution">
    <text evidence="2">The sequence shown here is derived from an EMBL/GenBank/DDBJ whole genome shotgun (WGS) entry which is preliminary data.</text>
</comment>
<dbReference type="EMBL" id="CM027689">
    <property type="protein sequence ID" value="KAG0514964.1"/>
    <property type="molecule type" value="Genomic_DNA"/>
</dbReference>
<dbReference type="AlphaFoldDB" id="A0A921Q3Q3"/>
<evidence type="ECO:0000313" key="2">
    <source>
        <dbReference type="EMBL" id="KAG0514964.1"/>
    </source>
</evidence>
<proteinExistence type="predicted"/>
<evidence type="ECO:0000256" key="1">
    <source>
        <dbReference type="SAM" id="MobiDB-lite"/>
    </source>
</evidence>
<feature type="compositionally biased region" description="Low complexity" evidence="1">
    <location>
        <begin position="98"/>
        <end position="108"/>
    </location>
</feature>
<protein>
    <submittedName>
        <fullName evidence="2">Uncharacterized protein</fullName>
    </submittedName>
</protein>
<feature type="region of interest" description="Disordered" evidence="1">
    <location>
        <begin position="57"/>
        <end position="120"/>
    </location>
</feature>
<reference evidence="2" key="2">
    <citation type="submission" date="2020-10" db="EMBL/GenBank/DDBJ databases">
        <authorList>
            <person name="Cooper E.A."/>
            <person name="Brenton Z.W."/>
            <person name="Flinn B.S."/>
            <person name="Jenkins J."/>
            <person name="Shu S."/>
            <person name="Flowers D."/>
            <person name="Luo F."/>
            <person name="Wang Y."/>
            <person name="Xia P."/>
            <person name="Barry K."/>
            <person name="Daum C."/>
            <person name="Lipzen A."/>
            <person name="Yoshinaga Y."/>
            <person name="Schmutz J."/>
            <person name="Saski C."/>
            <person name="Vermerris W."/>
            <person name="Kresovich S."/>
        </authorList>
    </citation>
    <scope>NUCLEOTIDE SEQUENCE</scope>
</reference>
<organism evidence="2 3">
    <name type="scientific">Sorghum bicolor</name>
    <name type="common">Sorghum</name>
    <name type="synonym">Sorghum vulgare</name>
    <dbReference type="NCBI Taxonomy" id="4558"/>
    <lineage>
        <taxon>Eukaryota</taxon>
        <taxon>Viridiplantae</taxon>
        <taxon>Streptophyta</taxon>
        <taxon>Embryophyta</taxon>
        <taxon>Tracheophyta</taxon>
        <taxon>Spermatophyta</taxon>
        <taxon>Magnoliopsida</taxon>
        <taxon>Liliopsida</taxon>
        <taxon>Poales</taxon>
        <taxon>Poaceae</taxon>
        <taxon>PACMAD clade</taxon>
        <taxon>Panicoideae</taxon>
        <taxon>Andropogonodae</taxon>
        <taxon>Andropogoneae</taxon>
        <taxon>Sorghinae</taxon>
        <taxon>Sorghum</taxon>
    </lineage>
</organism>
<sequence>MQNKSSCKPAHIQRQISAMIPQRPHQITITQNSCNLSLLAHQLGTIALPPSLPTATALPCPTSLSPSSQPPRPPRRSRMPLRRPCSSPAANHLRPRHPTALSLSSSSCPPWPRPPRGSEDVAPTSLLCDTNSTSCCLNPCGQDLRLSCKGK</sequence>
<gene>
    <name evidence="2" type="ORF">BDA96_10G238500</name>
</gene>
<name>A0A921Q3Q3_SORBI</name>
<feature type="compositionally biased region" description="Low complexity" evidence="1">
    <location>
        <begin position="57"/>
        <end position="67"/>
    </location>
</feature>
<reference evidence="2" key="1">
    <citation type="journal article" date="2019" name="BMC Genomics">
        <title>A new reference genome for Sorghum bicolor reveals high levels of sequence similarity between sweet and grain genotypes: implications for the genetics of sugar metabolism.</title>
        <authorList>
            <person name="Cooper E.A."/>
            <person name="Brenton Z.W."/>
            <person name="Flinn B.S."/>
            <person name="Jenkins J."/>
            <person name="Shu S."/>
            <person name="Flowers D."/>
            <person name="Luo F."/>
            <person name="Wang Y."/>
            <person name="Xia P."/>
            <person name="Barry K."/>
            <person name="Daum C."/>
            <person name="Lipzen A."/>
            <person name="Yoshinaga Y."/>
            <person name="Schmutz J."/>
            <person name="Saski C."/>
            <person name="Vermerris W."/>
            <person name="Kresovich S."/>
        </authorList>
    </citation>
    <scope>NUCLEOTIDE SEQUENCE</scope>
</reference>
<evidence type="ECO:0000313" key="3">
    <source>
        <dbReference type="Proteomes" id="UP000807115"/>
    </source>
</evidence>
<accession>A0A921Q3Q3</accession>
<dbReference type="Proteomes" id="UP000807115">
    <property type="component" value="Chromosome 10"/>
</dbReference>